<dbReference type="AlphaFoldDB" id="A0A1V6TU81"/>
<comment type="caution">
    <text evidence="1">The sequence shown here is derived from an EMBL/GenBank/DDBJ whole genome shotgun (WGS) entry which is preliminary data.</text>
</comment>
<evidence type="ECO:0000313" key="2">
    <source>
        <dbReference type="Proteomes" id="UP000191342"/>
    </source>
</evidence>
<name>A0A1V6TU81_9EURO</name>
<keyword evidence="2" id="KW-1185">Reference proteome</keyword>
<gene>
    <name evidence="1" type="ORF">PENFLA_c004G01179</name>
</gene>
<organism evidence="1 2">
    <name type="scientific">Penicillium flavigenum</name>
    <dbReference type="NCBI Taxonomy" id="254877"/>
    <lineage>
        <taxon>Eukaryota</taxon>
        <taxon>Fungi</taxon>
        <taxon>Dikarya</taxon>
        <taxon>Ascomycota</taxon>
        <taxon>Pezizomycotina</taxon>
        <taxon>Eurotiomycetes</taxon>
        <taxon>Eurotiomycetidae</taxon>
        <taxon>Eurotiales</taxon>
        <taxon>Aspergillaceae</taxon>
        <taxon>Penicillium</taxon>
    </lineage>
</organism>
<evidence type="ECO:0000313" key="1">
    <source>
        <dbReference type="EMBL" id="OQE29113.1"/>
    </source>
</evidence>
<proteinExistence type="predicted"/>
<dbReference type="EMBL" id="MLQL01000004">
    <property type="protein sequence ID" value="OQE29113.1"/>
    <property type="molecule type" value="Genomic_DNA"/>
</dbReference>
<accession>A0A1V6TU81</accession>
<sequence>MISTIHNPGASLIAQLASPPNISLQILGTHAASEQTQVVDVDLWIDCSKQAKIKSGEFLTGNEDDHLSWEQSDDSNDSFSTTSSGWLQDWLGDSSNGTSWTIRKLVSLHDDDSAAIKAHAESLARNVAYGGSIIVEIHTPPLEADVAGNTAEIRAKWTFGSPFIPVEQPWDQLVMNAMVDRRRGFISVDEPRLSHGRSPLRRAMKSNNTSTVVSQVQNEGIGHTVLRYSQWGSDI</sequence>
<reference evidence="2" key="1">
    <citation type="journal article" date="2017" name="Nat. Microbiol.">
        <title>Global analysis of biosynthetic gene clusters reveals vast potential of secondary metabolite production in Penicillium species.</title>
        <authorList>
            <person name="Nielsen J.C."/>
            <person name="Grijseels S."/>
            <person name="Prigent S."/>
            <person name="Ji B."/>
            <person name="Dainat J."/>
            <person name="Nielsen K.F."/>
            <person name="Frisvad J.C."/>
            <person name="Workman M."/>
            <person name="Nielsen J."/>
        </authorList>
    </citation>
    <scope>NUCLEOTIDE SEQUENCE [LARGE SCALE GENOMIC DNA]</scope>
    <source>
        <strain evidence="2">IBT 14082</strain>
    </source>
</reference>
<dbReference type="Proteomes" id="UP000191342">
    <property type="component" value="Unassembled WGS sequence"/>
</dbReference>
<dbReference type="OrthoDB" id="4384211at2759"/>
<protein>
    <submittedName>
        <fullName evidence="1">Uncharacterized protein</fullName>
    </submittedName>
</protein>